<evidence type="ECO:0000313" key="2">
    <source>
        <dbReference type="Proteomes" id="UP000653644"/>
    </source>
</evidence>
<accession>A0ABQ3CPT9</accession>
<evidence type="ECO:0000313" key="1">
    <source>
        <dbReference type="EMBL" id="GHA34275.1"/>
    </source>
</evidence>
<proteinExistence type="predicted"/>
<dbReference type="EMBL" id="BMVN01000014">
    <property type="protein sequence ID" value="GHA34275.1"/>
    <property type="molecule type" value="Genomic_DNA"/>
</dbReference>
<protein>
    <submittedName>
        <fullName evidence="1">Uncharacterized protein</fullName>
    </submittedName>
</protein>
<organism evidence="1 2">
    <name type="scientific">Streptomyces canarius</name>
    <dbReference type="NCBI Taxonomy" id="285453"/>
    <lineage>
        <taxon>Bacteria</taxon>
        <taxon>Bacillati</taxon>
        <taxon>Actinomycetota</taxon>
        <taxon>Actinomycetes</taxon>
        <taxon>Kitasatosporales</taxon>
        <taxon>Streptomycetaceae</taxon>
        <taxon>Streptomyces</taxon>
    </lineage>
</organism>
<gene>
    <name evidence="1" type="ORF">GCM10010345_43660</name>
</gene>
<name>A0ABQ3CPT9_9ACTN</name>
<sequence length="114" mass="12694">MADDAVFAADPRRIQVGGDATSQVAENTDRAAEQFADATAFDPADPPWGNDSYGHQYVQNYVQYHTPLREGIRMLAQAMQNAGDMTYNAGRNFEKTQTDNTEAIKDTSHFRPHI</sequence>
<comment type="caution">
    <text evidence="1">The sequence shown here is derived from an EMBL/GenBank/DDBJ whole genome shotgun (WGS) entry which is preliminary data.</text>
</comment>
<dbReference type="Proteomes" id="UP000653644">
    <property type="component" value="Unassembled WGS sequence"/>
</dbReference>
<reference evidence="2" key="1">
    <citation type="journal article" date="2019" name="Int. J. Syst. Evol. Microbiol.">
        <title>The Global Catalogue of Microorganisms (GCM) 10K type strain sequencing project: providing services to taxonomists for standard genome sequencing and annotation.</title>
        <authorList>
            <consortium name="The Broad Institute Genomics Platform"/>
            <consortium name="The Broad Institute Genome Sequencing Center for Infectious Disease"/>
            <person name="Wu L."/>
            <person name="Ma J."/>
        </authorList>
    </citation>
    <scope>NUCLEOTIDE SEQUENCE [LARGE SCALE GENOMIC DNA]</scope>
    <source>
        <strain evidence="2">JCM 4733</strain>
    </source>
</reference>
<dbReference type="RefSeq" id="WP_189888490.1">
    <property type="nucleotide sequence ID" value="NZ_BMVN01000014.1"/>
</dbReference>
<keyword evidence="2" id="KW-1185">Reference proteome</keyword>